<reference evidence="1" key="1">
    <citation type="submission" date="2022-08" db="UniProtKB">
        <authorList>
            <consortium name="EnsemblMetazoa"/>
        </authorList>
    </citation>
    <scope>IDENTIFICATION</scope>
</reference>
<dbReference type="AlphaFoldDB" id="A0A8W7PYP2"/>
<protein>
    <submittedName>
        <fullName evidence="1">Uncharacterized protein</fullName>
    </submittedName>
</protein>
<proteinExistence type="predicted"/>
<organism evidence="1">
    <name type="scientific">Anopheles coluzzii</name>
    <name type="common">African malaria mosquito</name>
    <dbReference type="NCBI Taxonomy" id="1518534"/>
    <lineage>
        <taxon>Eukaryota</taxon>
        <taxon>Metazoa</taxon>
        <taxon>Ecdysozoa</taxon>
        <taxon>Arthropoda</taxon>
        <taxon>Hexapoda</taxon>
        <taxon>Insecta</taxon>
        <taxon>Pterygota</taxon>
        <taxon>Neoptera</taxon>
        <taxon>Endopterygota</taxon>
        <taxon>Diptera</taxon>
        <taxon>Nematocera</taxon>
        <taxon>Culicoidea</taxon>
        <taxon>Culicidae</taxon>
        <taxon>Anophelinae</taxon>
        <taxon>Anopheles</taxon>
    </lineage>
</organism>
<evidence type="ECO:0000313" key="1">
    <source>
        <dbReference type="EnsemblMetazoa" id="ACOM039945-PA.1"/>
    </source>
</evidence>
<sequence length="105" mass="11572">MTLCKIVSPRSWKQAGQERCCKTRPEFNDPVGSLGVMDKLQPSLRPTTVRCRSKASGRSERIPFAIVSAREACCSPAPGTTQLGSTSFREIDHQSEFSCALPRQD</sequence>
<accession>A0A8W7PYP2</accession>
<dbReference type="EnsemblMetazoa" id="ACOM039945-RA">
    <property type="protein sequence ID" value="ACOM039945-PA.1"/>
    <property type="gene ID" value="ACOM039945"/>
</dbReference>
<dbReference type="Proteomes" id="UP000075882">
    <property type="component" value="Unassembled WGS sequence"/>
</dbReference>
<name>A0A8W7PYP2_ANOCL</name>